<comment type="caution">
    <text evidence="1">The sequence shown here is derived from an EMBL/GenBank/DDBJ whole genome shotgun (WGS) entry which is preliminary data.</text>
</comment>
<evidence type="ECO:0000313" key="1">
    <source>
        <dbReference type="EMBL" id="MFC4136678.1"/>
    </source>
</evidence>
<gene>
    <name evidence="1" type="ORF">ACFOZ4_39245</name>
</gene>
<protein>
    <submittedName>
        <fullName evidence="1">Uncharacterized protein</fullName>
    </submittedName>
</protein>
<evidence type="ECO:0000313" key="2">
    <source>
        <dbReference type="Proteomes" id="UP001595816"/>
    </source>
</evidence>
<proteinExistence type="predicted"/>
<keyword evidence="2" id="KW-1185">Reference proteome</keyword>
<accession>A0ABV8M1U8</accession>
<reference evidence="2" key="1">
    <citation type="journal article" date="2019" name="Int. J. Syst. Evol. Microbiol.">
        <title>The Global Catalogue of Microorganisms (GCM) 10K type strain sequencing project: providing services to taxonomists for standard genome sequencing and annotation.</title>
        <authorList>
            <consortium name="The Broad Institute Genomics Platform"/>
            <consortium name="The Broad Institute Genome Sequencing Center for Infectious Disease"/>
            <person name="Wu L."/>
            <person name="Ma J."/>
        </authorList>
    </citation>
    <scope>NUCLEOTIDE SEQUENCE [LARGE SCALE GENOMIC DNA]</scope>
    <source>
        <strain evidence="2">CGMCC 4.7289</strain>
    </source>
</reference>
<sequence length="120" mass="12700">MESVEFVVLEFTDPQPGVDFAARLRRIASEQGFQVVDVLVVAKALTGEVTLLEEPGAELIRDVDVDDVVAEVVPGTSAALLLLAHSWRVGTRTALREAGGRVVLAERLPASAADHLVSGA</sequence>
<dbReference type="EMBL" id="JBHSAY010000033">
    <property type="protein sequence ID" value="MFC4136678.1"/>
    <property type="molecule type" value="Genomic_DNA"/>
</dbReference>
<name>A0ABV8M1U8_9ACTN</name>
<organism evidence="1 2">
    <name type="scientific">Hamadaea flava</name>
    <dbReference type="NCBI Taxonomy" id="1742688"/>
    <lineage>
        <taxon>Bacteria</taxon>
        <taxon>Bacillati</taxon>
        <taxon>Actinomycetota</taxon>
        <taxon>Actinomycetes</taxon>
        <taxon>Micromonosporales</taxon>
        <taxon>Micromonosporaceae</taxon>
        <taxon>Hamadaea</taxon>
    </lineage>
</organism>
<dbReference type="Proteomes" id="UP001595816">
    <property type="component" value="Unassembled WGS sequence"/>
</dbReference>
<dbReference type="RefSeq" id="WP_253760482.1">
    <property type="nucleotide sequence ID" value="NZ_JAMZDZ010000001.1"/>
</dbReference>